<dbReference type="Proteomes" id="UP000567179">
    <property type="component" value="Unassembled WGS sequence"/>
</dbReference>
<comment type="caution">
    <text evidence="1">The sequence shown here is derived from an EMBL/GenBank/DDBJ whole genome shotgun (WGS) entry which is preliminary data.</text>
</comment>
<dbReference type="EMBL" id="JAACJJ010000057">
    <property type="protein sequence ID" value="KAF5310682.1"/>
    <property type="molecule type" value="Genomic_DNA"/>
</dbReference>
<dbReference type="InterPro" id="IPR032675">
    <property type="entry name" value="LRR_dom_sf"/>
</dbReference>
<evidence type="ECO:0000313" key="2">
    <source>
        <dbReference type="Proteomes" id="UP000567179"/>
    </source>
</evidence>
<dbReference type="AlphaFoldDB" id="A0A8H5ATE5"/>
<dbReference type="OrthoDB" id="3365698at2759"/>
<proteinExistence type="predicted"/>
<evidence type="ECO:0000313" key="1">
    <source>
        <dbReference type="EMBL" id="KAF5310682.1"/>
    </source>
</evidence>
<protein>
    <recommendedName>
        <fullName evidence="3">F-box domain-containing protein</fullName>
    </recommendedName>
</protein>
<organism evidence="1 2">
    <name type="scientific">Psilocybe cf. subviscida</name>
    <dbReference type="NCBI Taxonomy" id="2480587"/>
    <lineage>
        <taxon>Eukaryota</taxon>
        <taxon>Fungi</taxon>
        <taxon>Dikarya</taxon>
        <taxon>Basidiomycota</taxon>
        <taxon>Agaricomycotina</taxon>
        <taxon>Agaricomycetes</taxon>
        <taxon>Agaricomycetidae</taxon>
        <taxon>Agaricales</taxon>
        <taxon>Agaricineae</taxon>
        <taxon>Strophariaceae</taxon>
        <taxon>Psilocybe</taxon>
    </lineage>
</organism>
<dbReference type="Gene3D" id="1.20.1280.50">
    <property type="match status" value="1"/>
</dbReference>
<sequence length="503" mass="57298">MESVAFNDLSVLWVSPDYVPMQAELGPLNSLIGREIKLLANIEIELCAGQEPVPEKERQHGLLAQRIWLLSACASPIRRVPDDILQEIFMTCLPFDTNPTLISVKKAPILLTHVCRRWKNLAFSTASLWSHFSIPLYSYKPPYIEVIRAVQEWLARSNKCTLNLSFARHITPNPQRNEAIHKSLISQSYRWDTIDMVTDQPTWGEKTEDIAWLTPFLSSSVPLLRSVTLVLQEHTVTLWRDSKLLSGPNLTSLTMDTRLLPPSPTGKLIPFSSATWPRITHLSVTCEYPKRPPSAFFMTLNGFSALVTLDIKICHCVAIQRSDTIAQTIMRNVDALIILPSLRQLHIDSECPQMSQSLLQNLVAPALVSLWYNADNCGHCLSDKDESEENLCSLLKASGLIDNNNLRRLTLDPTQWPDAALYRLLERLPGLECLALETPSYYNNRFTRVRFERTIVDDAFLQKLCWLKDRDISNNSLFKWTLCFFPNWQALRSSPAPPTPRMF</sequence>
<evidence type="ECO:0008006" key="3">
    <source>
        <dbReference type="Google" id="ProtNLM"/>
    </source>
</evidence>
<reference evidence="1 2" key="1">
    <citation type="journal article" date="2020" name="ISME J.">
        <title>Uncovering the hidden diversity of litter-decomposition mechanisms in mushroom-forming fungi.</title>
        <authorList>
            <person name="Floudas D."/>
            <person name="Bentzer J."/>
            <person name="Ahren D."/>
            <person name="Johansson T."/>
            <person name="Persson P."/>
            <person name="Tunlid A."/>
        </authorList>
    </citation>
    <scope>NUCLEOTIDE SEQUENCE [LARGE SCALE GENOMIC DNA]</scope>
    <source>
        <strain evidence="1 2">CBS 101986</strain>
    </source>
</reference>
<dbReference type="Gene3D" id="3.80.10.10">
    <property type="entry name" value="Ribonuclease Inhibitor"/>
    <property type="match status" value="1"/>
</dbReference>
<keyword evidence="2" id="KW-1185">Reference proteome</keyword>
<gene>
    <name evidence="1" type="ORF">D9619_007938</name>
</gene>
<name>A0A8H5ATE5_9AGAR</name>
<accession>A0A8H5ATE5</accession>